<evidence type="ECO:0000313" key="1">
    <source>
        <dbReference type="EMBL" id="MBF4377311.1"/>
    </source>
</evidence>
<gene>
    <name evidence="1" type="ORF">EAY46_30525</name>
</gene>
<feature type="non-terminal residue" evidence="1">
    <location>
        <position position="115"/>
    </location>
</feature>
<name>A0ABR9ZFS3_VIBAN</name>
<sequence length="115" mass="12929">NRFIVGTDPKKPGEAKVWIGLLAIAAHDIGQASQNKAGVRVGKHQFDGAFNKAVYGSEEKVYIRARRNRIMQHGVVRENRTRRGGRYDHGFMKDNSGRFPVQVVGIEIQEQADRV</sequence>
<comment type="caution">
    <text evidence="1">The sequence shown here is derived from an EMBL/GenBank/DDBJ whole genome shotgun (WGS) entry which is preliminary data.</text>
</comment>
<organism evidence="1 2">
    <name type="scientific">Vibrio anguillarum</name>
    <name type="common">Listonella anguillarum</name>
    <dbReference type="NCBI Taxonomy" id="55601"/>
    <lineage>
        <taxon>Bacteria</taxon>
        <taxon>Pseudomonadati</taxon>
        <taxon>Pseudomonadota</taxon>
        <taxon>Gammaproteobacteria</taxon>
        <taxon>Vibrionales</taxon>
        <taxon>Vibrionaceae</taxon>
        <taxon>Vibrio</taxon>
    </lineage>
</organism>
<evidence type="ECO:0000313" key="2">
    <source>
        <dbReference type="Proteomes" id="UP000726136"/>
    </source>
</evidence>
<feature type="non-terminal residue" evidence="1">
    <location>
        <position position="1"/>
    </location>
</feature>
<dbReference type="Proteomes" id="UP000726136">
    <property type="component" value="Unassembled WGS sequence"/>
</dbReference>
<keyword evidence="2" id="KW-1185">Reference proteome</keyword>
<reference evidence="1 2" key="1">
    <citation type="journal article" date="2021" name="PeerJ">
        <title>Analysis of 44 Vibrio anguillarum genomes reveals high genetic diversity.</title>
        <authorList>
            <person name="Hansen M.J."/>
            <person name="Dalsgaard I."/>
        </authorList>
    </citation>
    <scope>NUCLEOTIDE SEQUENCE [LARGE SCALE GENOMIC DNA]</scope>
    <source>
        <strain evidence="1 2">040915-1/1B</strain>
    </source>
</reference>
<accession>A0ABR9ZFS3</accession>
<protein>
    <submittedName>
        <fullName evidence="1">Uncharacterized protein</fullName>
    </submittedName>
</protein>
<dbReference type="EMBL" id="RDPI01001617">
    <property type="protein sequence ID" value="MBF4377311.1"/>
    <property type="molecule type" value="Genomic_DNA"/>
</dbReference>
<proteinExistence type="predicted"/>